<protein>
    <recommendedName>
        <fullName evidence="5">Secreted protein</fullName>
    </recommendedName>
</protein>
<feature type="chain" id="PRO_5045362720" description="Secreted protein" evidence="2">
    <location>
        <begin position="25"/>
        <end position="215"/>
    </location>
</feature>
<accession>A0ABR0BAR5</accession>
<evidence type="ECO:0000313" key="4">
    <source>
        <dbReference type="Proteomes" id="UP001234178"/>
    </source>
</evidence>
<feature type="signal peptide" evidence="2">
    <location>
        <begin position="1"/>
        <end position="24"/>
    </location>
</feature>
<keyword evidence="4" id="KW-1185">Reference proteome</keyword>
<evidence type="ECO:0008006" key="5">
    <source>
        <dbReference type="Google" id="ProtNLM"/>
    </source>
</evidence>
<evidence type="ECO:0000313" key="3">
    <source>
        <dbReference type="EMBL" id="KAK4045663.1"/>
    </source>
</evidence>
<evidence type="ECO:0000256" key="1">
    <source>
        <dbReference type="SAM" id="MobiDB-lite"/>
    </source>
</evidence>
<reference evidence="3 4" key="1">
    <citation type="journal article" date="2023" name="Nucleic Acids Res.">
        <title>The hologenome of Daphnia magna reveals possible DNA methylation and microbiome-mediated evolution of the host genome.</title>
        <authorList>
            <person name="Chaturvedi A."/>
            <person name="Li X."/>
            <person name="Dhandapani V."/>
            <person name="Marshall H."/>
            <person name="Kissane S."/>
            <person name="Cuenca-Cambronero M."/>
            <person name="Asole G."/>
            <person name="Calvet F."/>
            <person name="Ruiz-Romero M."/>
            <person name="Marangio P."/>
            <person name="Guigo R."/>
            <person name="Rago D."/>
            <person name="Mirbahai L."/>
            <person name="Eastwood N."/>
            <person name="Colbourne J.K."/>
            <person name="Zhou J."/>
            <person name="Mallon E."/>
            <person name="Orsini L."/>
        </authorList>
    </citation>
    <scope>NUCLEOTIDE SEQUENCE [LARGE SCALE GENOMIC DNA]</scope>
    <source>
        <strain evidence="3">LRV0_1</strain>
    </source>
</reference>
<feature type="compositionally biased region" description="Low complexity" evidence="1">
    <location>
        <begin position="172"/>
        <end position="197"/>
    </location>
</feature>
<feature type="region of interest" description="Disordered" evidence="1">
    <location>
        <begin position="157"/>
        <end position="215"/>
    </location>
</feature>
<gene>
    <name evidence="3" type="ORF">OUZ56_033446</name>
</gene>
<organism evidence="3 4">
    <name type="scientific">Daphnia magna</name>
    <dbReference type="NCBI Taxonomy" id="35525"/>
    <lineage>
        <taxon>Eukaryota</taxon>
        <taxon>Metazoa</taxon>
        <taxon>Ecdysozoa</taxon>
        <taxon>Arthropoda</taxon>
        <taxon>Crustacea</taxon>
        <taxon>Branchiopoda</taxon>
        <taxon>Diplostraca</taxon>
        <taxon>Cladocera</taxon>
        <taxon>Anomopoda</taxon>
        <taxon>Daphniidae</taxon>
        <taxon>Daphnia</taxon>
    </lineage>
</organism>
<name>A0ABR0BAR5_9CRUS</name>
<sequence>MALGGSILPVFVTNLGAFTASCSSITFTGNSPSNNSAPFGTSRAPSGGALWPFTMTTDGPSHPIRRAPNFSCKLGDATDTTAPVSITALILIPRHTTSSVIRWEESISSTAASRESSSSADIMPTVFRSSSSESRRLACQAFPSSLRRSFFHLFSPSSTGDAAREPAELPDDSLASSSSSTDSLASSSSSTDSLASDDSLEDMGWLLQPCQSEPS</sequence>
<proteinExistence type="predicted"/>
<keyword evidence="2" id="KW-0732">Signal</keyword>
<dbReference type="Proteomes" id="UP001234178">
    <property type="component" value="Unassembled WGS sequence"/>
</dbReference>
<evidence type="ECO:0000256" key="2">
    <source>
        <dbReference type="SAM" id="SignalP"/>
    </source>
</evidence>
<comment type="caution">
    <text evidence="3">The sequence shown here is derived from an EMBL/GenBank/DDBJ whole genome shotgun (WGS) entry which is preliminary data.</text>
</comment>
<dbReference type="EMBL" id="JAOYFB010000051">
    <property type="protein sequence ID" value="KAK4045663.1"/>
    <property type="molecule type" value="Genomic_DNA"/>
</dbReference>